<evidence type="ECO:0000259" key="7">
    <source>
        <dbReference type="SMART" id="SM01002"/>
    </source>
</evidence>
<dbReference type="WBParaSite" id="nRc.2.0.1.t13054-RA">
    <property type="protein sequence ID" value="nRc.2.0.1.t13054-RA"/>
    <property type="gene ID" value="nRc.2.0.1.g13054"/>
</dbReference>
<dbReference type="InterPro" id="IPR036291">
    <property type="entry name" value="NAD(P)-bd_dom_sf"/>
</dbReference>
<sequence length="599" mass="66799">MFVFKFSQILKKGRRLAFVDYYSPSKWKSTLIKRPGKFVVPEEVKNAKKPYCMAIRRETINPWERRAPLAPKHVKWLTRSGVKVLVQPSNRRAYPMQRHKGVQFSRDYISAGAISSEDISEASLIMSVKTVPIEDLIPDKTYVFFSHTIKAQKDNMPLLDAVLQNNIRLIDYEKMVDEKGQRIVMFGRWAGYAGMIDILHGLGLRLLALGHNTPFLHIGLAHSYRDSHMAHNAVRDVGYEIALGCMPKSLGPLTFVFTGTGNVSQGAQEIFQSLPTEYVDVANLHKVAQYGSLNKVYGCVVSRADHLSRINGGGFDAEEYDAHPELYKSNFATEVAPYTSVLINGIYWAPKSPRLITLPDATVLMSTSMTSSKKVKTPGRPRLPHRLVAICDISADPGGSVEFMTECTTIDRPFCIYDANQHKSHDSFALPTGVLVCSIDNMPAQMPLESTEYFGDLLMDYIFEMLLSDATTPFEKFQASDAVTGAIIASNGKLTPKFAYISDLRRQKAMASYHKAGRSQSDLPEKSVLLLGAGFVSAPVVEYLSRAGHSTKLTVVTEKASDIEKLIQISPEVKIEIMNVFEEQNQLSNLIEDSDLVIR</sequence>
<dbReference type="InterPro" id="IPR051168">
    <property type="entry name" value="AASS"/>
</dbReference>
<dbReference type="CDD" id="cd12189">
    <property type="entry name" value="LKR_SDH_like"/>
    <property type="match status" value="1"/>
</dbReference>
<dbReference type="GO" id="GO:0004753">
    <property type="term" value="F:saccharopine dehydrogenase activity"/>
    <property type="evidence" value="ECO:0007669"/>
    <property type="project" value="TreeGrafter"/>
</dbReference>
<evidence type="ECO:0000313" key="9">
    <source>
        <dbReference type="Proteomes" id="UP000887565"/>
    </source>
</evidence>
<dbReference type="OMA" id="LATNCEH"/>
<comment type="similarity">
    <text evidence="6">In the C-terminal section; belongs to the saccharopine dehydrogenase family.</text>
</comment>
<dbReference type="InterPro" id="IPR005097">
    <property type="entry name" value="Sacchrp_dh_NADP-bd"/>
</dbReference>
<dbReference type="SUPFAM" id="SSF51735">
    <property type="entry name" value="NAD(P)-binding Rossmann-fold domains"/>
    <property type="match status" value="1"/>
</dbReference>
<organism evidence="9 10">
    <name type="scientific">Romanomermis culicivorax</name>
    <name type="common">Nematode worm</name>
    <dbReference type="NCBI Taxonomy" id="13658"/>
    <lineage>
        <taxon>Eukaryota</taxon>
        <taxon>Metazoa</taxon>
        <taxon>Ecdysozoa</taxon>
        <taxon>Nematoda</taxon>
        <taxon>Enoplea</taxon>
        <taxon>Dorylaimia</taxon>
        <taxon>Mermithida</taxon>
        <taxon>Mermithoidea</taxon>
        <taxon>Mermithidae</taxon>
        <taxon>Romanomermis</taxon>
    </lineage>
</organism>
<comment type="pathway">
    <text evidence="2">Amino-acid degradation; L-lysine degradation via saccharopine pathway; glutaryl-CoA from L-lysine: step 2/6.</text>
</comment>
<evidence type="ECO:0000256" key="4">
    <source>
        <dbReference type="ARBA" id="ARBA00023002"/>
    </source>
</evidence>
<accession>A0A915IGW7</accession>
<keyword evidence="5" id="KW-0511">Multifunctional enzyme</keyword>
<dbReference type="Proteomes" id="UP000887565">
    <property type="component" value="Unplaced"/>
</dbReference>
<evidence type="ECO:0000313" key="10">
    <source>
        <dbReference type="WBParaSite" id="nRc.2.0.1.t13054-RA"/>
    </source>
</evidence>
<feature type="domain" description="Alanine dehydrogenase/pyridine nucleotide transhydrogenase NAD(H)-binding" evidence="7">
    <location>
        <begin position="233"/>
        <end position="438"/>
    </location>
</feature>
<dbReference type="Pfam" id="PF03435">
    <property type="entry name" value="Sacchrp_dh_NADP"/>
    <property type="match status" value="1"/>
</dbReference>
<dbReference type="PANTHER" id="PTHR11133:SF22">
    <property type="entry name" value="ALPHA-AMINOADIPIC SEMIALDEHYDE SYNTHASE, MITOCHONDRIAL"/>
    <property type="match status" value="1"/>
</dbReference>
<dbReference type="SUPFAM" id="SSF52283">
    <property type="entry name" value="Formate/glycerate dehydrogenase catalytic domain-like"/>
    <property type="match status" value="1"/>
</dbReference>
<feature type="domain" description="Alanine dehydrogenase/pyridine nucleotide transhydrogenase N-terminal" evidence="8">
    <location>
        <begin position="54"/>
        <end position="193"/>
    </location>
</feature>
<dbReference type="FunFam" id="3.40.50.720:FF:000087">
    <property type="entry name" value="alpha-aminoadipic semialdehyde synthase, mitochondrial"/>
    <property type="match status" value="1"/>
</dbReference>
<keyword evidence="4" id="KW-0560">Oxidoreductase</keyword>
<comment type="pathway">
    <text evidence="1">Amino-acid degradation; L-lysine degradation via saccharopine pathway; glutaryl-CoA from L-lysine: step 1/6.</text>
</comment>
<evidence type="ECO:0000256" key="1">
    <source>
        <dbReference type="ARBA" id="ARBA00004682"/>
    </source>
</evidence>
<dbReference type="InterPro" id="IPR007886">
    <property type="entry name" value="AlaDH/PNT_N"/>
</dbReference>
<dbReference type="InterPro" id="IPR007698">
    <property type="entry name" value="AlaDH/PNT_NAD(H)-bd"/>
</dbReference>
<protein>
    <submittedName>
        <fullName evidence="10">Saccharopine dehydrogenase (NAD(+), L-glutamate-forming)</fullName>
    </submittedName>
</protein>
<evidence type="ECO:0000256" key="2">
    <source>
        <dbReference type="ARBA" id="ARBA00004720"/>
    </source>
</evidence>
<keyword evidence="9" id="KW-1185">Reference proteome</keyword>
<dbReference type="Pfam" id="PF05222">
    <property type="entry name" value="AlaDh_PNT_N"/>
    <property type="match status" value="1"/>
</dbReference>
<dbReference type="GO" id="GO:0005737">
    <property type="term" value="C:cytoplasm"/>
    <property type="evidence" value="ECO:0007669"/>
    <property type="project" value="TreeGrafter"/>
</dbReference>
<reference evidence="10" key="1">
    <citation type="submission" date="2022-11" db="UniProtKB">
        <authorList>
            <consortium name="WormBaseParasite"/>
        </authorList>
    </citation>
    <scope>IDENTIFICATION</scope>
</reference>
<name>A0A915IGW7_ROMCU</name>
<evidence type="ECO:0000259" key="8">
    <source>
        <dbReference type="SMART" id="SM01003"/>
    </source>
</evidence>
<dbReference type="SMART" id="SM01003">
    <property type="entry name" value="AlaDh_PNT_N"/>
    <property type="match status" value="1"/>
</dbReference>
<dbReference type="GO" id="GO:0019878">
    <property type="term" value="P:lysine biosynthetic process via aminoadipic acid"/>
    <property type="evidence" value="ECO:0007669"/>
    <property type="project" value="TreeGrafter"/>
</dbReference>
<dbReference type="Gene3D" id="3.40.50.720">
    <property type="entry name" value="NAD(P)-binding Rossmann-like Domain"/>
    <property type="match status" value="3"/>
</dbReference>
<evidence type="ECO:0000256" key="6">
    <source>
        <dbReference type="ARBA" id="ARBA00025744"/>
    </source>
</evidence>
<dbReference type="PANTHER" id="PTHR11133">
    <property type="entry name" value="SACCHAROPINE DEHYDROGENASE"/>
    <property type="match status" value="1"/>
</dbReference>
<evidence type="ECO:0000256" key="5">
    <source>
        <dbReference type="ARBA" id="ARBA00023268"/>
    </source>
</evidence>
<proteinExistence type="inferred from homology"/>
<evidence type="ECO:0000256" key="3">
    <source>
        <dbReference type="ARBA" id="ARBA00005624"/>
    </source>
</evidence>
<comment type="similarity">
    <text evidence="3">In the N-terminal section; belongs to the AlaDH/PNT family.</text>
</comment>
<dbReference type="AlphaFoldDB" id="A0A915IGW7"/>
<dbReference type="SMART" id="SM01002">
    <property type="entry name" value="AlaDh_PNT_C"/>
    <property type="match status" value="1"/>
</dbReference>